<dbReference type="Proteomes" id="UP000504627">
    <property type="component" value="Unplaced"/>
</dbReference>
<dbReference type="InterPro" id="IPR013106">
    <property type="entry name" value="Ig_V-set"/>
</dbReference>
<keyword evidence="6" id="KW-1015">Disulfide bond</keyword>
<protein>
    <submittedName>
        <fullName evidence="12">Uncharacterized protein LOC113999879</fullName>
    </submittedName>
</protein>
<organism evidence="11 12">
    <name type="scientific">Pipra filicauda</name>
    <name type="common">Wire-tailed manakin</name>
    <dbReference type="NCBI Taxonomy" id="649802"/>
    <lineage>
        <taxon>Eukaryota</taxon>
        <taxon>Metazoa</taxon>
        <taxon>Chordata</taxon>
        <taxon>Craniata</taxon>
        <taxon>Vertebrata</taxon>
        <taxon>Euteleostomi</taxon>
        <taxon>Archelosauria</taxon>
        <taxon>Archosauria</taxon>
        <taxon>Dinosauria</taxon>
        <taxon>Saurischia</taxon>
        <taxon>Theropoda</taxon>
        <taxon>Coelurosauria</taxon>
        <taxon>Aves</taxon>
        <taxon>Neognathae</taxon>
        <taxon>Neoaves</taxon>
        <taxon>Telluraves</taxon>
        <taxon>Australaves</taxon>
        <taxon>Passeriformes</taxon>
        <taxon>Pipridae</taxon>
        <taxon>Pipra</taxon>
    </lineage>
</organism>
<keyword evidence="3 9" id="KW-0732">Signal</keyword>
<dbReference type="SUPFAM" id="SSF48726">
    <property type="entry name" value="Immunoglobulin"/>
    <property type="match status" value="1"/>
</dbReference>
<dbReference type="GO" id="GO:0002376">
    <property type="term" value="P:immune system process"/>
    <property type="evidence" value="ECO:0007669"/>
    <property type="project" value="UniProtKB-KW"/>
</dbReference>
<feature type="chain" id="PRO_5031084163" evidence="9">
    <location>
        <begin position="24"/>
        <end position="248"/>
    </location>
</feature>
<feature type="region of interest" description="Disordered" evidence="8">
    <location>
        <begin position="120"/>
        <end position="148"/>
    </location>
</feature>
<dbReference type="RefSeq" id="XP_039243693.1">
    <property type="nucleotide sequence ID" value="XM_039387759.1"/>
</dbReference>
<dbReference type="GO" id="GO:0009617">
    <property type="term" value="P:response to bacterium"/>
    <property type="evidence" value="ECO:0007669"/>
    <property type="project" value="TreeGrafter"/>
</dbReference>
<evidence type="ECO:0000256" key="6">
    <source>
        <dbReference type="ARBA" id="ARBA00023157"/>
    </source>
</evidence>
<name>A0A7R5L0G9_9PASS</name>
<dbReference type="SMART" id="SM00406">
    <property type="entry name" value="IGv"/>
    <property type="match status" value="1"/>
</dbReference>
<dbReference type="Gene3D" id="2.60.40.10">
    <property type="entry name" value="Immunoglobulins"/>
    <property type="match status" value="1"/>
</dbReference>
<keyword evidence="4" id="KW-0391">Immunity</keyword>
<dbReference type="InterPro" id="IPR036179">
    <property type="entry name" value="Ig-like_dom_sf"/>
</dbReference>
<feature type="domain" description="Ig-like" evidence="10">
    <location>
        <begin position="35"/>
        <end position="113"/>
    </location>
</feature>
<dbReference type="InterPro" id="IPR013783">
    <property type="entry name" value="Ig-like_fold"/>
</dbReference>
<feature type="signal peptide" evidence="9">
    <location>
        <begin position="1"/>
        <end position="23"/>
    </location>
</feature>
<dbReference type="InterPro" id="IPR052051">
    <property type="entry name" value="TCR_complex_component"/>
</dbReference>
<keyword evidence="7" id="KW-0325">Glycoprotein</keyword>
<evidence type="ECO:0000313" key="11">
    <source>
        <dbReference type="Proteomes" id="UP000504627"/>
    </source>
</evidence>
<comment type="subcellular location">
    <subcellularLocation>
        <location evidence="1">Cell membrane</location>
    </subcellularLocation>
</comment>
<reference evidence="12" key="1">
    <citation type="submission" date="2025-08" db="UniProtKB">
        <authorList>
            <consortium name="RefSeq"/>
        </authorList>
    </citation>
    <scope>IDENTIFICATION</scope>
    <source>
        <tissue evidence="12">Muscle</tissue>
    </source>
</reference>
<evidence type="ECO:0000256" key="9">
    <source>
        <dbReference type="SAM" id="SignalP"/>
    </source>
</evidence>
<dbReference type="GeneID" id="113999879"/>
<keyword evidence="5" id="KW-0472">Membrane</keyword>
<evidence type="ECO:0000256" key="7">
    <source>
        <dbReference type="ARBA" id="ARBA00023180"/>
    </source>
</evidence>
<accession>A0A7R5L0G9</accession>
<evidence type="ECO:0000313" key="12">
    <source>
        <dbReference type="RefSeq" id="XP_039243693.1"/>
    </source>
</evidence>
<evidence type="ECO:0000256" key="1">
    <source>
        <dbReference type="ARBA" id="ARBA00004236"/>
    </source>
</evidence>
<dbReference type="Pfam" id="PF07686">
    <property type="entry name" value="V-set"/>
    <property type="match status" value="1"/>
</dbReference>
<evidence type="ECO:0000256" key="5">
    <source>
        <dbReference type="ARBA" id="ARBA00023136"/>
    </source>
</evidence>
<dbReference type="PROSITE" id="PS50835">
    <property type="entry name" value="IG_LIKE"/>
    <property type="match status" value="1"/>
</dbReference>
<keyword evidence="2" id="KW-1003">Cell membrane</keyword>
<evidence type="ECO:0000256" key="2">
    <source>
        <dbReference type="ARBA" id="ARBA00022475"/>
    </source>
</evidence>
<evidence type="ECO:0000256" key="8">
    <source>
        <dbReference type="SAM" id="MobiDB-lite"/>
    </source>
</evidence>
<gene>
    <name evidence="12" type="primary">LOC113999879</name>
</gene>
<sequence>MRRWRGAGLAALAAVLLVAAGRARVQQEPLVKTTEGTEITINCSHPKIERNEMIYWYRQLPGSGPEFLVSFHKGSKELPDKAGQVSVSPDRRWSTLCLSGPRVGDAAVYYCAVGDTARGAGAAAGHEPPRAGPGGAGGTAPAGASRGRSCTSKISFSNHVPPSWAPLFQRAAFQGAFRIGVLNRPKSNLQKSRQVWVLYKLLHDQKGLQTHLVPKQKELREVDETAGAGAAFSTCPSLPQYQGQPLQR</sequence>
<proteinExistence type="predicted"/>
<dbReference type="PANTHER" id="PTHR19433:SF111">
    <property type="entry name" value="T CELL RECEPTOR ALPHA VARIABLE 4"/>
    <property type="match status" value="1"/>
</dbReference>
<evidence type="ECO:0000256" key="4">
    <source>
        <dbReference type="ARBA" id="ARBA00022859"/>
    </source>
</evidence>
<dbReference type="AlphaFoldDB" id="A0A7R5L0G9"/>
<evidence type="ECO:0000259" key="10">
    <source>
        <dbReference type="PROSITE" id="PS50835"/>
    </source>
</evidence>
<dbReference type="GO" id="GO:0005886">
    <property type="term" value="C:plasma membrane"/>
    <property type="evidence" value="ECO:0007669"/>
    <property type="project" value="UniProtKB-SubCell"/>
</dbReference>
<dbReference type="PANTHER" id="PTHR19433">
    <property type="entry name" value="T-CELL RECEPTOR ALPHA CHAIN V REGION-RELATED"/>
    <property type="match status" value="1"/>
</dbReference>
<dbReference type="InParanoid" id="A0A7R5L0G9"/>
<keyword evidence="11" id="KW-1185">Reference proteome</keyword>
<evidence type="ECO:0000256" key="3">
    <source>
        <dbReference type="ARBA" id="ARBA00022729"/>
    </source>
</evidence>
<dbReference type="InterPro" id="IPR007110">
    <property type="entry name" value="Ig-like_dom"/>
</dbReference>